<dbReference type="PANTHER" id="PTHR30231:SF4">
    <property type="entry name" value="PROTEIN NEN2"/>
    <property type="match status" value="1"/>
</dbReference>
<keyword evidence="3 5" id="KW-0269">Exonuclease</keyword>
<dbReference type="GO" id="GO:0008408">
    <property type="term" value="F:3'-5' exonuclease activity"/>
    <property type="evidence" value="ECO:0007669"/>
    <property type="project" value="TreeGrafter"/>
</dbReference>
<evidence type="ECO:0000313" key="5">
    <source>
        <dbReference type="EMBL" id="AGR46369.1"/>
    </source>
</evidence>
<evidence type="ECO:0000259" key="4">
    <source>
        <dbReference type="SMART" id="SM00479"/>
    </source>
</evidence>
<dbReference type="InterPro" id="IPR012337">
    <property type="entry name" value="RNaseH-like_sf"/>
</dbReference>
<reference evidence="5 6" key="1">
    <citation type="submission" date="2013-04" db="EMBL/GenBank/DDBJ databases">
        <title>Complete genome sequence of F116-like bacteriophages.</title>
        <authorList>
            <person name="Lammens E.A."/>
            <person name="Lavigne R."/>
        </authorList>
    </citation>
    <scope>NUCLEOTIDE SEQUENCE [LARGE SCALE GENOMIC DNA]</scope>
    <source>
        <strain evidence="5">LKA5</strain>
    </source>
</reference>
<keyword evidence="6" id="KW-1185">Reference proteome</keyword>
<dbReference type="SMART" id="SM00479">
    <property type="entry name" value="EXOIII"/>
    <property type="match status" value="1"/>
</dbReference>
<evidence type="ECO:0000313" key="6">
    <source>
        <dbReference type="Proteomes" id="UP000225231"/>
    </source>
</evidence>
<protein>
    <submittedName>
        <fullName evidence="5">DNA polymerase associated exonuclease</fullName>
    </submittedName>
</protein>
<dbReference type="InterPro" id="IPR036397">
    <property type="entry name" value="RNaseH_sf"/>
</dbReference>
<dbReference type="Proteomes" id="UP000225231">
    <property type="component" value="Segment"/>
</dbReference>
<dbReference type="Pfam" id="PF00929">
    <property type="entry name" value="RNase_T"/>
    <property type="match status" value="1"/>
</dbReference>
<evidence type="ECO:0000256" key="1">
    <source>
        <dbReference type="ARBA" id="ARBA00022722"/>
    </source>
</evidence>
<dbReference type="InterPro" id="IPR013520">
    <property type="entry name" value="Ribonucl_H"/>
</dbReference>
<dbReference type="CDD" id="cd06127">
    <property type="entry name" value="DEDDh"/>
    <property type="match status" value="1"/>
</dbReference>
<organism evidence="5 6">
    <name type="scientific">Pseudomonas phage LKA5</name>
    <dbReference type="NCBI Taxonomy" id="1327940"/>
    <lineage>
        <taxon>Viruses</taxon>
        <taxon>Duplodnaviria</taxon>
        <taxon>Heunggongvirae</taxon>
        <taxon>Uroviricota</taxon>
        <taxon>Caudoviricetes</taxon>
        <taxon>Hollowayvirus</taxon>
        <taxon>Hollowayvirus LKA5</taxon>
    </lineage>
</organism>
<dbReference type="EMBL" id="KC900378">
    <property type="protein sequence ID" value="AGR46369.1"/>
    <property type="molecule type" value="Genomic_DNA"/>
</dbReference>
<keyword evidence="1" id="KW-0540">Nuclease</keyword>
<sequence length="201" mass="22059">MLTNIFDFETTGIPEWKLPSEDPCQPHIVEVAALLCDAAGNTIDRFEAIVRPNGWEITPEMTAIHGISHEQAMDVGISEAEALEGFLAINGRAARRAAHNISFDDRITRIALMRYQDEDAANAFKESGEKFCTCYRSRAQVALPRNKLPTLAEAYKHFTGEDLVEAHRAMPDAQACARIYFALQGVDVAPASSVPPAEAEA</sequence>
<accession>A0A0U1W072</accession>
<proteinExistence type="predicted"/>
<dbReference type="SUPFAM" id="SSF53098">
    <property type="entry name" value="Ribonuclease H-like"/>
    <property type="match status" value="1"/>
</dbReference>
<dbReference type="PANTHER" id="PTHR30231">
    <property type="entry name" value="DNA POLYMERASE III SUBUNIT EPSILON"/>
    <property type="match status" value="1"/>
</dbReference>
<gene>
    <name evidence="5" type="ORF">LKA5_016</name>
</gene>
<evidence type="ECO:0000256" key="2">
    <source>
        <dbReference type="ARBA" id="ARBA00022801"/>
    </source>
</evidence>
<name>A0A0U1W072_9CAUD</name>
<feature type="domain" description="Exonuclease" evidence="4">
    <location>
        <begin position="5"/>
        <end position="189"/>
    </location>
</feature>
<dbReference type="Gene3D" id="3.30.420.10">
    <property type="entry name" value="Ribonuclease H-like superfamily/Ribonuclease H"/>
    <property type="match status" value="1"/>
</dbReference>
<keyword evidence="2" id="KW-0378">Hydrolase</keyword>
<evidence type="ECO:0000256" key="3">
    <source>
        <dbReference type="ARBA" id="ARBA00022839"/>
    </source>
</evidence>
<dbReference type="GO" id="GO:0003676">
    <property type="term" value="F:nucleic acid binding"/>
    <property type="evidence" value="ECO:0007669"/>
    <property type="project" value="InterPro"/>
</dbReference>